<protein>
    <submittedName>
        <fullName evidence="3">NADPH:quinone reductase-like Zn-dependent oxidoreductase</fullName>
    </submittedName>
</protein>
<dbReference type="SMART" id="SM00829">
    <property type="entry name" value="PKS_ER"/>
    <property type="match status" value="1"/>
</dbReference>
<dbReference type="InterPro" id="IPR051603">
    <property type="entry name" value="Zinc-ADH_QOR/CCCR"/>
</dbReference>
<proteinExistence type="predicted"/>
<dbReference type="SUPFAM" id="SSF50129">
    <property type="entry name" value="GroES-like"/>
    <property type="match status" value="1"/>
</dbReference>
<dbReference type="AlphaFoldDB" id="A0A7Y9DPW5"/>
<dbReference type="Pfam" id="PF13602">
    <property type="entry name" value="ADH_zinc_N_2"/>
    <property type="match status" value="1"/>
</dbReference>
<dbReference type="Proteomes" id="UP000521922">
    <property type="component" value="Unassembled WGS sequence"/>
</dbReference>
<dbReference type="SUPFAM" id="SSF51735">
    <property type="entry name" value="NAD(P)-binding Rossmann-fold domains"/>
    <property type="match status" value="1"/>
</dbReference>
<dbReference type="InterPro" id="IPR011032">
    <property type="entry name" value="GroES-like_sf"/>
</dbReference>
<dbReference type="Pfam" id="PF08240">
    <property type="entry name" value="ADH_N"/>
    <property type="match status" value="1"/>
</dbReference>
<accession>A0A7Y9DPW5</accession>
<reference evidence="3 4" key="1">
    <citation type="submission" date="2020-07" db="EMBL/GenBank/DDBJ databases">
        <title>Sequencing the genomes of 1000 actinobacteria strains.</title>
        <authorList>
            <person name="Klenk H.-P."/>
        </authorList>
    </citation>
    <scope>NUCLEOTIDE SEQUENCE [LARGE SCALE GENOMIC DNA]</scope>
    <source>
        <strain evidence="3 4">DSM 7487</strain>
    </source>
</reference>
<evidence type="ECO:0000256" key="1">
    <source>
        <dbReference type="ARBA" id="ARBA00022857"/>
    </source>
</evidence>
<dbReference type="Gene3D" id="3.90.180.10">
    <property type="entry name" value="Medium-chain alcohol dehydrogenases, catalytic domain"/>
    <property type="match status" value="1"/>
</dbReference>
<dbReference type="InterPro" id="IPR013154">
    <property type="entry name" value="ADH-like_N"/>
</dbReference>
<evidence type="ECO:0000313" key="4">
    <source>
        <dbReference type="Proteomes" id="UP000521922"/>
    </source>
</evidence>
<gene>
    <name evidence="3" type="ORF">BJ968_003901</name>
</gene>
<dbReference type="InterPro" id="IPR036291">
    <property type="entry name" value="NAD(P)-bd_dom_sf"/>
</dbReference>
<keyword evidence="4" id="KW-1185">Reference proteome</keyword>
<dbReference type="GO" id="GO:0016491">
    <property type="term" value="F:oxidoreductase activity"/>
    <property type="evidence" value="ECO:0007669"/>
    <property type="project" value="InterPro"/>
</dbReference>
<dbReference type="CDD" id="cd05289">
    <property type="entry name" value="MDR_like_2"/>
    <property type="match status" value="1"/>
</dbReference>
<dbReference type="Gene3D" id="3.40.50.720">
    <property type="entry name" value="NAD(P)-binding Rossmann-like Domain"/>
    <property type="match status" value="1"/>
</dbReference>
<comment type="caution">
    <text evidence="3">The sequence shown here is derived from an EMBL/GenBank/DDBJ whole genome shotgun (WGS) entry which is preliminary data.</text>
</comment>
<feature type="domain" description="Enoyl reductase (ER)" evidence="2">
    <location>
        <begin position="11"/>
        <end position="299"/>
    </location>
</feature>
<dbReference type="InterPro" id="IPR020843">
    <property type="entry name" value="ER"/>
</dbReference>
<name>A0A7Y9DPW5_9ACTN</name>
<sequence length="301" mass="30917">MNRAVRFERWGGPDVLQVVEVPARAPGRGEVAVTVRAAGITAGESAAREGALAQLYPTAFPAATGSEFAGVVTATGPGSRFAVGEEVLGWSPEHAGHADVVVVPDTALVLKPAVVSWEVAGALYVAGVTAWTCVTDTGVGDGDVVLVVGAASDAGTLAVQLARLCGAEVVGVADAVHHDWLHAHGADAVLPADAGALARVVHDRRGRVDVIVDTTGADVEHLAEALGVPVARCVATLPLEADLEFGPVAERRAEVLAELVELVADDRLHVPIAGSFPLSDVVEAFATAERPHRQGRIVLLP</sequence>
<keyword evidence="1" id="KW-0521">NADP</keyword>
<dbReference type="PANTHER" id="PTHR44154:SF1">
    <property type="entry name" value="QUINONE OXIDOREDUCTASE"/>
    <property type="match status" value="1"/>
</dbReference>
<dbReference type="PANTHER" id="PTHR44154">
    <property type="entry name" value="QUINONE OXIDOREDUCTASE"/>
    <property type="match status" value="1"/>
</dbReference>
<evidence type="ECO:0000259" key="2">
    <source>
        <dbReference type="SMART" id="SM00829"/>
    </source>
</evidence>
<dbReference type="RefSeq" id="WP_179754692.1">
    <property type="nucleotide sequence ID" value="NZ_BAAAGN010000021.1"/>
</dbReference>
<dbReference type="EMBL" id="JACCBB010000001">
    <property type="protein sequence ID" value="NYD24361.1"/>
    <property type="molecule type" value="Genomic_DNA"/>
</dbReference>
<evidence type="ECO:0000313" key="3">
    <source>
        <dbReference type="EMBL" id="NYD24361.1"/>
    </source>
</evidence>
<organism evidence="3 4">
    <name type="scientific">Kineococcus aurantiacus</name>
    <dbReference type="NCBI Taxonomy" id="37633"/>
    <lineage>
        <taxon>Bacteria</taxon>
        <taxon>Bacillati</taxon>
        <taxon>Actinomycetota</taxon>
        <taxon>Actinomycetes</taxon>
        <taxon>Kineosporiales</taxon>
        <taxon>Kineosporiaceae</taxon>
        <taxon>Kineococcus</taxon>
    </lineage>
</organism>